<proteinExistence type="predicted"/>
<dbReference type="EMBL" id="MEUF01000028">
    <property type="protein sequence ID" value="OGC35419.1"/>
    <property type="molecule type" value="Genomic_DNA"/>
</dbReference>
<keyword evidence="2" id="KW-1133">Transmembrane helix</keyword>
<sequence>MNPSLAQVLESGTGSPLPPTLYLIAALATIFFAAVAANTYIRRKNRWMENIVEDCQNNTSVMENLEKQAATEKLEKLEFIVAEMKREKECLLDQNGELSNQLRCTNELKQAYDLLYRSNIALNKECERLKMEKEELTLKASSRSLIRAKHVAIIKRAKKEVVRKPKRVSKTAR</sequence>
<organism evidence="3 4">
    <name type="scientific">candidate division WOR-1 bacterium RIFOXYB2_FULL_48_7</name>
    <dbReference type="NCBI Taxonomy" id="1802583"/>
    <lineage>
        <taxon>Bacteria</taxon>
        <taxon>Bacillati</taxon>
        <taxon>Saganbacteria</taxon>
    </lineage>
</organism>
<evidence type="ECO:0000256" key="1">
    <source>
        <dbReference type="SAM" id="Coils"/>
    </source>
</evidence>
<protein>
    <submittedName>
        <fullName evidence="3">Uncharacterized protein</fullName>
    </submittedName>
</protein>
<comment type="caution">
    <text evidence="3">The sequence shown here is derived from an EMBL/GenBank/DDBJ whole genome shotgun (WGS) entry which is preliminary data.</text>
</comment>
<accession>A0A1F4TS52</accession>
<gene>
    <name evidence="3" type="ORF">A2311_06105</name>
</gene>
<keyword evidence="2" id="KW-0472">Membrane</keyword>
<keyword evidence="2" id="KW-0812">Transmembrane</keyword>
<name>A0A1F4TS52_UNCSA</name>
<evidence type="ECO:0000256" key="2">
    <source>
        <dbReference type="SAM" id="Phobius"/>
    </source>
</evidence>
<feature type="transmembrane region" description="Helical" evidence="2">
    <location>
        <begin position="20"/>
        <end position="41"/>
    </location>
</feature>
<dbReference type="Proteomes" id="UP000178951">
    <property type="component" value="Unassembled WGS sequence"/>
</dbReference>
<keyword evidence="1" id="KW-0175">Coiled coil</keyword>
<reference evidence="3 4" key="1">
    <citation type="journal article" date="2016" name="Nat. Commun.">
        <title>Thousands of microbial genomes shed light on interconnected biogeochemical processes in an aquifer system.</title>
        <authorList>
            <person name="Anantharaman K."/>
            <person name="Brown C.T."/>
            <person name="Hug L.A."/>
            <person name="Sharon I."/>
            <person name="Castelle C.J."/>
            <person name="Probst A.J."/>
            <person name="Thomas B.C."/>
            <person name="Singh A."/>
            <person name="Wilkins M.J."/>
            <person name="Karaoz U."/>
            <person name="Brodie E.L."/>
            <person name="Williams K.H."/>
            <person name="Hubbard S.S."/>
            <person name="Banfield J.F."/>
        </authorList>
    </citation>
    <scope>NUCLEOTIDE SEQUENCE [LARGE SCALE GENOMIC DNA]</scope>
</reference>
<feature type="coiled-coil region" evidence="1">
    <location>
        <begin position="48"/>
        <end position="139"/>
    </location>
</feature>
<evidence type="ECO:0000313" key="4">
    <source>
        <dbReference type="Proteomes" id="UP000178951"/>
    </source>
</evidence>
<evidence type="ECO:0000313" key="3">
    <source>
        <dbReference type="EMBL" id="OGC35419.1"/>
    </source>
</evidence>
<dbReference type="AlphaFoldDB" id="A0A1F4TS52"/>
<dbReference type="STRING" id="1802583.A2311_06105"/>